<accession>A0A2R6S6H2</accession>
<name>A0A2R6S6H2_9APHY</name>
<dbReference type="Proteomes" id="UP000186601">
    <property type="component" value="Unassembled WGS sequence"/>
</dbReference>
<gene>
    <name evidence="2" type="ORF">PHLCEN_2v266</name>
</gene>
<sequence length="139" mass="15870">GLPLIWGSVVRWDVVELRSRHSEEQWTAPLCVGGVRHNISGHKEVIWRRHHNRYRSLHAGTLSFNLTLKLAPLHYCTTNCEEAYRESKQEGEDKENDGPASDWEASEGKPKKTGMTRAAVEDDEWDERKRDATESLSGS</sequence>
<feature type="non-terminal residue" evidence="2">
    <location>
        <position position="1"/>
    </location>
</feature>
<evidence type="ECO:0000256" key="1">
    <source>
        <dbReference type="SAM" id="MobiDB-lite"/>
    </source>
</evidence>
<organism evidence="2 3">
    <name type="scientific">Hermanssonia centrifuga</name>
    <dbReference type="NCBI Taxonomy" id="98765"/>
    <lineage>
        <taxon>Eukaryota</taxon>
        <taxon>Fungi</taxon>
        <taxon>Dikarya</taxon>
        <taxon>Basidiomycota</taxon>
        <taxon>Agaricomycotina</taxon>
        <taxon>Agaricomycetes</taxon>
        <taxon>Polyporales</taxon>
        <taxon>Meruliaceae</taxon>
        <taxon>Hermanssonia</taxon>
    </lineage>
</organism>
<dbReference type="EMBL" id="MLYV02000025">
    <property type="protein sequence ID" value="PSS37891.1"/>
    <property type="molecule type" value="Genomic_DNA"/>
</dbReference>
<proteinExistence type="predicted"/>
<reference evidence="2 3" key="1">
    <citation type="submission" date="2018-02" db="EMBL/GenBank/DDBJ databases">
        <title>Genome sequence of the basidiomycete white-rot fungus Phlebia centrifuga.</title>
        <authorList>
            <person name="Granchi Z."/>
            <person name="Peng M."/>
            <person name="de Vries R.P."/>
            <person name="Hilden K."/>
            <person name="Makela M.R."/>
            <person name="Grigoriev I."/>
            <person name="Riley R."/>
        </authorList>
    </citation>
    <scope>NUCLEOTIDE SEQUENCE [LARGE SCALE GENOMIC DNA]</scope>
    <source>
        <strain evidence="2 3">FBCC195</strain>
    </source>
</reference>
<comment type="caution">
    <text evidence="2">The sequence shown here is derived from an EMBL/GenBank/DDBJ whole genome shotgun (WGS) entry which is preliminary data.</text>
</comment>
<evidence type="ECO:0000313" key="3">
    <source>
        <dbReference type="Proteomes" id="UP000186601"/>
    </source>
</evidence>
<protein>
    <submittedName>
        <fullName evidence="2">Uncharacterized protein</fullName>
    </submittedName>
</protein>
<dbReference type="AlphaFoldDB" id="A0A2R6S6H2"/>
<feature type="region of interest" description="Disordered" evidence="1">
    <location>
        <begin position="84"/>
        <end position="139"/>
    </location>
</feature>
<keyword evidence="3" id="KW-1185">Reference proteome</keyword>
<evidence type="ECO:0000313" key="2">
    <source>
        <dbReference type="EMBL" id="PSS37891.1"/>
    </source>
</evidence>